<dbReference type="EMBL" id="BOPH01000165">
    <property type="protein sequence ID" value="GIJ75523.1"/>
    <property type="molecule type" value="Genomic_DNA"/>
</dbReference>
<accession>A0A8J4EI93</accession>
<sequence>MDAVQVFWAPDGASMPSLGARPLVDVTDGDTPNLRMPVRMLSVDTPEVTADTAARTAKVDERFTRLVEWIEQGKAPINPGLAEFMVPKLKTGKAGSLQFEQGQAASAFSKHDIATKLARPSGKPRSMFIRIADAPFDSNHRLLAYVAPDYSAQERRTIPKGRRPTFNLDLVTAGHAAPFVIYPRGTGGAGPGSSPPAGPPRRRPGSGPRPAGYRAVVLRPARPAAEPA</sequence>
<keyword evidence="3" id="KW-1185">Reference proteome</keyword>
<dbReference type="InterPro" id="IPR035437">
    <property type="entry name" value="SNase_OB-fold_sf"/>
</dbReference>
<evidence type="ECO:0000313" key="3">
    <source>
        <dbReference type="Proteomes" id="UP000635606"/>
    </source>
</evidence>
<dbReference type="Proteomes" id="UP000635606">
    <property type="component" value="Unassembled WGS sequence"/>
</dbReference>
<feature type="region of interest" description="Disordered" evidence="1">
    <location>
        <begin position="182"/>
        <end position="228"/>
    </location>
</feature>
<organism evidence="2 3">
    <name type="scientific">Virgisporangium ochraceum</name>
    <dbReference type="NCBI Taxonomy" id="65505"/>
    <lineage>
        <taxon>Bacteria</taxon>
        <taxon>Bacillati</taxon>
        <taxon>Actinomycetota</taxon>
        <taxon>Actinomycetes</taxon>
        <taxon>Micromonosporales</taxon>
        <taxon>Micromonosporaceae</taxon>
        <taxon>Virgisporangium</taxon>
    </lineage>
</organism>
<dbReference type="Gene3D" id="2.40.50.90">
    <property type="match status" value="1"/>
</dbReference>
<protein>
    <submittedName>
        <fullName evidence="2">Uncharacterized protein</fullName>
    </submittedName>
</protein>
<evidence type="ECO:0000313" key="2">
    <source>
        <dbReference type="EMBL" id="GIJ75523.1"/>
    </source>
</evidence>
<dbReference type="AlphaFoldDB" id="A0A8J4EI93"/>
<name>A0A8J4EI93_9ACTN</name>
<comment type="caution">
    <text evidence="2">The sequence shown here is derived from an EMBL/GenBank/DDBJ whole genome shotgun (WGS) entry which is preliminary data.</text>
</comment>
<evidence type="ECO:0000256" key="1">
    <source>
        <dbReference type="SAM" id="MobiDB-lite"/>
    </source>
</evidence>
<feature type="compositionally biased region" description="Low complexity" evidence="1">
    <location>
        <begin position="205"/>
        <end position="228"/>
    </location>
</feature>
<proteinExistence type="predicted"/>
<gene>
    <name evidence="2" type="ORF">Voc01_104400</name>
</gene>
<reference evidence="2" key="1">
    <citation type="submission" date="2021-01" db="EMBL/GenBank/DDBJ databases">
        <title>Whole genome shotgun sequence of Virgisporangium ochraceum NBRC 16418.</title>
        <authorList>
            <person name="Komaki H."/>
            <person name="Tamura T."/>
        </authorList>
    </citation>
    <scope>NUCLEOTIDE SEQUENCE</scope>
    <source>
        <strain evidence="2">NBRC 16418</strain>
    </source>
</reference>
<dbReference type="RefSeq" id="WP_203935286.1">
    <property type="nucleotide sequence ID" value="NZ_BOPH01000165.1"/>
</dbReference>